<accession>A0A1Y1HY73</accession>
<evidence type="ECO:0000259" key="4">
    <source>
        <dbReference type="PROSITE" id="PS50026"/>
    </source>
</evidence>
<dbReference type="AlphaFoldDB" id="A0A1Y1HY73"/>
<evidence type="ECO:0000256" key="3">
    <source>
        <dbReference type="SAM" id="SignalP"/>
    </source>
</evidence>
<sequence length="369" mass="38426">MAAAMALPAAALLLLATCLSLPTATVSQIADRDFSCPPGFIPLSEVLGLPPVCAVDKCFGNPGPCGAANQCTYKTTGVSGRTFLESVCTCAAPSVLSHIVYEDFCYVPGTDRCNPNPCKNGGTCQAVADFNGVLGAFKCTCPSNVQGTTCELPSVSLQKSSSPTDALDGNPAAHIDVESPSHSLRQLSAGRYVCCDYLGCNGFIADNLTPNCKNRGYYPPNFGASGGAPSPPTTPPPPTGDQGVCGMPGAEPFPTRCWFNNDPQGRYVCCDNQGCDGFNADNLTPHCKNFGYVPNMSGSMPPPAPVASASGPQGVCGLGAASDFPNRCWYNNDPQGRYVCCDNDGCAGFYEPDNLFPRCKTNGFVPPSL</sequence>
<feature type="domain" description="EGF-like" evidence="4">
    <location>
        <begin position="109"/>
        <end position="151"/>
    </location>
</feature>
<name>A0A1Y1HY73_KLENI</name>
<dbReference type="Gene3D" id="2.10.25.10">
    <property type="entry name" value="Laminin"/>
    <property type="match status" value="1"/>
</dbReference>
<feature type="chain" id="PRO_5012824310" description="EGF-like domain-containing protein" evidence="3">
    <location>
        <begin position="21"/>
        <end position="369"/>
    </location>
</feature>
<dbReference type="SUPFAM" id="SSF57196">
    <property type="entry name" value="EGF/Laminin"/>
    <property type="match status" value="1"/>
</dbReference>
<keyword evidence="1" id="KW-0245">EGF-like domain</keyword>
<dbReference type="PROSITE" id="PS00022">
    <property type="entry name" value="EGF_1"/>
    <property type="match status" value="1"/>
</dbReference>
<evidence type="ECO:0000313" key="5">
    <source>
        <dbReference type="EMBL" id="GAQ80798.1"/>
    </source>
</evidence>
<feature type="disulfide bond" evidence="1">
    <location>
        <begin position="141"/>
        <end position="150"/>
    </location>
</feature>
<comment type="caution">
    <text evidence="1">Lacks conserved residue(s) required for the propagation of feature annotation.</text>
</comment>
<organism evidence="5 6">
    <name type="scientific">Klebsormidium nitens</name>
    <name type="common">Green alga</name>
    <name type="synonym">Ulothrix nitens</name>
    <dbReference type="NCBI Taxonomy" id="105231"/>
    <lineage>
        <taxon>Eukaryota</taxon>
        <taxon>Viridiplantae</taxon>
        <taxon>Streptophyta</taxon>
        <taxon>Klebsormidiophyceae</taxon>
        <taxon>Klebsormidiales</taxon>
        <taxon>Klebsormidiaceae</taxon>
        <taxon>Klebsormidium</taxon>
    </lineage>
</organism>
<feature type="region of interest" description="Disordered" evidence="2">
    <location>
        <begin position="223"/>
        <end position="244"/>
    </location>
</feature>
<feature type="compositionally biased region" description="Pro residues" evidence="2">
    <location>
        <begin position="229"/>
        <end position="239"/>
    </location>
</feature>
<keyword evidence="3" id="KW-0732">Signal</keyword>
<dbReference type="Proteomes" id="UP000054558">
    <property type="component" value="Unassembled WGS sequence"/>
</dbReference>
<dbReference type="OrthoDB" id="283575at2759"/>
<evidence type="ECO:0000256" key="2">
    <source>
        <dbReference type="SAM" id="MobiDB-lite"/>
    </source>
</evidence>
<dbReference type="Pfam" id="PF00008">
    <property type="entry name" value="EGF"/>
    <property type="match status" value="1"/>
</dbReference>
<dbReference type="InterPro" id="IPR000742">
    <property type="entry name" value="EGF"/>
</dbReference>
<evidence type="ECO:0000256" key="1">
    <source>
        <dbReference type="PROSITE-ProRule" id="PRU00076"/>
    </source>
</evidence>
<proteinExistence type="predicted"/>
<gene>
    <name evidence="5" type="ORF">KFL_000620320</name>
</gene>
<dbReference type="SMART" id="SM00181">
    <property type="entry name" value="EGF"/>
    <property type="match status" value="1"/>
</dbReference>
<evidence type="ECO:0000313" key="6">
    <source>
        <dbReference type="Proteomes" id="UP000054558"/>
    </source>
</evidence>
<protein>
    <recommendedName>
        <fullName evidence="4">EGF-like domain-containing protein</fullName>
    </recommendedName>
</protein>
<keyword evidence="6" id="KW-1185">Reference proteome</keyword>
<reference evidence="5 6" key="1">
    <citation type="journal article" date="2014" name="Nat. Commun.">
        <title>Klebsormidium flaccidum genome reveals primary factors for plant terrestrial adaptation.</title>
        <authorList>
            <person name="Hori K."/>
            <person name="Maruyama F."/>
            <person name="Fujisawa T."/>
            <person name="Togashi T."/>
            <person name="Yamamoto N."/>
            <person name="Seo M."/>
            <person name="Sato S."/>
            <person name="Yamada T."/>
            <person name="Mori H."/>
            <person name="Tajima N."/>
            <person name="Moriyama T."/>
            <person name="Ikeuchi M."/>
            <person name="Watanabe M."/>
            <person name="Wada H."/>
            <person name="Kobayashi K."/>
            <person name="Saito M."/>
            <person name="Masuda T."/>
            <person name="Sasaki-Sekimoto Y."/>
            <person name="Mashiguchi K."/>
            <person name="Awai K."/>
            <person name="Shimojima M."/>
            <person name="Masuda S."/>
            <person name="Iwai M."/>
            <person name="Nobusawa T."/>
            <person name="Narise T."/>
            <person name="Kondo S."/>
            <person name="Saito H."/>
            <person name="Sato R."/>
            <person name="Murakawa M."/>
            <person name="Ihara Y."/>
            <person name="Oshima-Yamada Y."/>
            <person name="Ohtaka K."/>
            <person name="Satoh M."/>
            <person name="Sonobe K."/>
            <person name="Ishii M."/>
            <person name="Ohtani R."/>
            <person name="Kanamori-Sato M."/>
            <person name="Honoki R."/>
            <person name="Miyazaki D."/>
            <person name="Mochizuki H."/>
            <person name="Umetsu J."/>
            <person name="Higashi K."/>
            <person name="Shibata D."/>
            <person name="Kamiya Y."/>
            <person name="Sato N."/>
            <person name="Nakamura Y."/>
            <person name="Tabata S."/>
            <person name="Ida S."/>
            <person name="Kurokawa K."/>
            <person name="Ohta H."/>
        </authorList>
    </citation>
    <scope>NUCLEOTIDE SEQUENCE [LARGE SCALE GENOMIC DNA]</scope>
    <source>
        <strain evidence="5 6">NIES-2285</strain>
    </source>
</reference>
<dbReference type="EMBL" id="DF237011">
    <property type="protein sequence ID" value="GAQ80798.1"/>
    <property type="molecule type" value="Genomic_DNA"/>
</dbReference>
<dbReference type="PROSITE" id="PS50026">
    <property type="entry name" value="EGF_3"/>
    <property type="match status" value="1"/>
</dbReference>
<keyword evidence="1" id="KW-1015">Disulfide bond</keyword>
<feature type="signal peptide" evidence="3">
    <location>
        <begin position="1"/>
        <end position="20"/>
    </location>
</feature>